<reference evidence="6" key="1">
    <citation type="journal article" date="2019" name="Int. J. Syst. Evol. Microbiol.">
        <title>The Global Catalogue of Microorganisms (GCM) 10K type strain sequencing project: providing services to taxonomists for standard genome sequencing and annotation.</title>
        <authorList>
            <consortium name="The Broad Institute Genomics Platform"/>
            <consortium name="The Broad Institute Genome Sequencing Center for Infectious Disease"/>
            <person name="Wu L."/>
            <person name="Ma J."/>
        </authorList>
    </citation>
    <scope>NUCLEOTIDE SEQUENCE [LARGE SCALE GENOMIC DNA]</scope>
    <source>
        <strain evidence="6">NBRC 101365</strain>
    </source>
</reference>
<feature type="domain" description="HTH lacI-type" evidence="4">
    <location>
        <begin position="13"/>
        <end position="67"/>
    </location>
</feature>
<accession>A0ABQ6CIG7</accession>
<evidence type="ECO:0000256" key="1">
    <source>
        <dbReference type="ARBA" id="ARBA00023015"/>
    </source>
</evidence>
<evidence type="ECO:0000313" key="5">
    <source>
        <dbReference type="EMBL" id="GLS18072.1"/>
    </source>
</evidence>
<evidence type="ECO:0000256" key="3">
    <source>
        <dbReference type="ARBA" id="ARBA00023163"/>
    </source>
</evidence>
<dbReference type="CDD" id="cd01575">
    <property type="entry name" value="PBP1_GntR"/>
    <property type="match status" value="1"/>
</dbReference>
<keyword evidence="3" id="KW-0804">Transcription</keyword>
<evidence type="ECO:0000259" key="4">
    <source>
        <dbReference type="PROSITE" id="PS50932"/>
    </source>
</evidence>
<dbReference type="Pfam" id="PF13377">
    <property type="entry name" value="Peripla_BP_3"/>
    <property type="match status" value="1"/>
</dbReference>
<protein>
    <submittedName>
        <fullName evidence="5">LacI family transcriptional regulator</fullName>
    </submittedName>
</protein>
<dbReference type="PROSITE" id="PS50932">
    <property type="entry name" value="HTH_LACI_2"/>
    <property type="match status" value="1"/>
</dbReference>
<organism evidence="5 6">
    <name type="scientific">Labrys miyagiensis</name>
    <dbReference type="NCBI Taxonomy" id="346912"/>
    <lineage>
        <taxon>Bacteria</taxon>
        <taxon>Pseudomonadati</taxon>
        <taxon>Pseudomonadota</taxon>
        <taxon>Alphaproteobacteria</taxon>
        <taxon>Hyphomicrobiales</taxon>
        <taxon>Xanthobacteraceae</taxon>
        <taxon>Labrys</taxon>
    </lineage>
</organism>
<evidence type="ECO:0000256" key="2">
    <source>
        <dbReference type="ARBA" id="ARBA00023125"/>
    </source>
</evidence>
<dbReference type="PANTHER" id="PTHR30146">
    <property type="entry name" value="LACI-RELATED TRANSCRIPTIONAL REPRESSOR"/>
    <property type="match status" value="1"/>
</dbReference>
<dbReference type="InterPro" id="IPR046335">
    <property type="entry name" value="LacI/GalR-like_sensor"/>
</dbReference>
<keyword evidence="6" id="KW-1185">Reference proteome</keyword>
<dbReference type="CDD" id="cd01392">
    <property type="entry name" value="HTH_LacI"/>
    <property type="match status" value="1"/>
</dbReference>
<dbReference type="SMART" id="SM00354">
    <property type="entry name" value="HTH_LACI"/>
    <property type="match status" value="1"/>
</dbReference>
<dbReference type="SUPFAM" id="SSF53822">
    <property type="entry name" value="Periplasmic binding protein-like I"/>
    <property type="match status" value="1"/>
</dbReference>
<dbReference type="Proteomes" id="UP001156882">
    <property type="component" value="Unassembled WGS sequence"/>
</dbReference>
<dbReference type="InterPro" id="IPR028082">
    <property type="entry name" value="Peripla_BP_I"/>
</dbReference>
<keyword evidence="2" id="KW-0238">DNA-binding</keyword>
<dbReference type="InterPro" id="IPR010982">
    <property type="entry name" value="Lambda_DNA-bd_dom_sf"/>
</dbReference>
<name>A0ABQ6CIG7_9HYPH</name>
<dbReference type="PROSITE" id="PS00356">
    <property type="entry name" value="HTH_LACI_1"/>
    <property type="match status" value="1"/>
</dbReference>
<comment type="caution">
    <text evidence="5">The sequence shown here is derived from an EMBL/GenBank/DDBJ whole genome shotgun (WGS) entry which is preliminary data.</text>
</comment>
<evidence type="ECO:0000313" key="6">
    <source>
        <dbReference type="Proteomes" id="UP001156882"/>
    </source>
</evidence>
<gene>
    <name evidence="5" type="ORF">GCM10007874_10880</name>
</gene>
<dbReference type="Pfam" id="PF00356">
    <property type="entry name" value="LacI"/>
    <property type="match status" value="1"/>
</dbReference>
<sequence>MASETDRPLKSPPTMADVAELAGVSTMTVSRALKKGGPISEKTRRKIMNAVDELGYVLDQTAGTLSSKRSGFVVALVPSINSSNFADTARGITEAIENTGLQLLLGYTDYLIEKEERLVESMLTRRPEGIIVTGGRHADRTRRLLSAAGIPVIETWDIPDNPIEHVVGFSNAAATNALVHHLYGLGYRNIGFVGGTSNRDTRGADRRLGYAQAIEQLGLPRGRVISFGKPPISMEQGGEAIAHLMSQWPDVDAAVCVSDLSAFGALMECHRRGWAVPGRIAIAGFGDFEVARCSFPRITTISVDAFEIGRAAGDLLLNAIEASREGRRIPPELMLMPFKVIQREST</sequence>
<dbReference type="EMBL" id="BSPC01000008">
    <property type="protein sequence ID" value="GLS18072.1"/>
    <property type="molecule type" value="Genomic_DNA"/>
</dbReference>
<dbReference type="Gene3D" id="3.40.50.2300">
    <property type="match status" value="2"/>
</dbReference>
<dbReference type="PANTHER" id="PTHR30146:SF33">
    <property type="entry name" value="TRANSCRIPTIONAL REGULATOR"/>
    <property type="match status" value="1"/>
</dbReference>
<proteinExistence type="predicted"/>
<keyword evidence="1" id="KW-0805">Transcription regulation</keyword>
<dbReference type="Gene3D" id="1.10.260.40">
    <property type="entry name" value="lambda repressor-like DNA-binding domains"/>
    <property type="match status" value="1"/>
</dbReference>
<dbReference type="InterPro" id="IPR000843">
    <property type="entry name" value="HTH_LacI"/>
</dbReference>
<dbReference type="SUPFAM" id="SSF47413">
    <property type="entry name" value="lambda repressor-like DNA-binding domains"/>
    <property type="match status" value="1"/>
</dbReference>